<organism evidence="1 2">
    <name type="scientific">Aliiroseovarius salicola</name>
    <dbReference type="NCBI Taxonomy" id="3009082"/>
    <lineage>
        <taxon>Bacteria</taxon>
        <taxon>Pseudomonadati</taxon>
        <taxon>Pseudomonadota</taxon>
        <taxon>Alphaproteobacteria</taxon>
        <taxon>Rhodobacterales</taxon>
        <taxon>Paracoccaceae</taxon>
        <taxon>Aliiroseovarius</taxon>
    </lineage>
</organism>
<name>A0ABT4W4M7_9RHOB</name>
<reference evidence="1 2" key="1">
    <citation type="submission" date="2023-01" db="EMBL/GenBank/DDBJ databases">
        <authorList>
            <person name="Yoon J.-W."/>
        </authorList>
    </citation>
    <scope>NUCLEOTIDE SEQUENCE [LARGE SCALE GENOMIC DNA]</scope>
    <source>
        <strain evidence="1 2">KMU-50</strain>
    </source>
</reference>
<sequence length="210" mass="23329">MQAITYEVPMDSLLPIAQSRLQRQKQYARMLERGGSRAKGVMGWLEQASHCISSLGKASIILKPIDAKPTAQGILLDQRVYLDGEDIFRKLSTGGEVTAYLLTLGFSQQQAFDLLDQDYAAHHVQSDLASEVLFALGRAAQQVLRNLYPNNRLIRVPVQSTAICGERRTWDPRRVQELLSVFDDINPGVSLTETGCFSPLNSLLGLTLRV</sequence>
<evidence type="ECO:0000313" key="1">
    <source>
        <dbReference type="EMBL" id="MDA5095475.1"/>
    </source>
</evidence>
<dbReference type="RefSeq" id="WP_271055184.1">
    <property type="nucleotide sequence ID" value="NZ_JAQIIO010000011.1"/>
</dbReference>
<dbReference type="Proteomes" id="UP001528040">
    <property type="component" value="Unassembled WGS sequence"/>
</dbReference>
<comment type="caution">
    <text evidence="1">The sequence shown here is derived from an EMBL/GenBank/DDBJ whole genome shotgun (WGS) entry which is preliminary data.</text>
</comment>
<gene>
    <name evidence="1" type="ORF">O2N63_15405</name>
</gene>
<keyword evidence="2" id="KW-1185">Reference proteome</keyword>
<accession>A0ABT4W4M7</accession>
<dbReference type="EMBL" id="JAQIIO010000011">
    <property type="protein sequence ID" value="MDA5095475.1"/>
    <property type="molecule type" value="Genomic_DNA"/>
</dbReference>
<protein>
    <submittedName>
        <fullName evidence="1">Uncharacterized protein</fullName>
    </submittedName>
</protein>
<proteinExistence type="predicted"/>
<evidence type="ECO:0000313" key="2">
    <source>
        <dbReference type="Proteomes" id="UP001528040"/>
    </source>
</evidence>